<name>A0A2P7UIE6_9BACL</name>
<evidence type="ECO:0000313" key="2">
    <source>
        <dbReference type="EMBL" id="PSJ86792.1"/>
    </source>
</evidence>
<gene>
    <name evidence="2" type="ORF">C7R93_27870</name>
</gene>
<dbReference type="RefSeq" id="WP_106841840.1">
    <property type="nucleotide sequence ID" value="NZ_JBCNIW010000075.1"/>
</dbReference>
<reference evidence="2 3" key="1">
    <citation type="submission" date="2018-03" db="EMBL/GenBank/DDBJ databases">
        <title>Brevisbacillus phylogenomics.</title>
        <authorList>
            <person name="Dunlap C."/>
        </authorList>
    </citation>
    <scope>NUCLEOTIDE SEQUENCE [LARGE SCALE GENOMIC DNA]</scope>
    <source>
        <strain evidence="2 3">NRRL NRS-1210</strain>
    </source>
</reference>
<sequence length="79" mass="9294">MDLFEKCENVDSKDELIEFIKALRHDLQVNPEEWENLSLAAFLEAMESWMEDTTDMGYLADQPEWKSLAAILYMGKIYE</sequence>
<organism evidence="2 3">
    <name type="scientific">Brevibacillus fortis</name>
    <dbReference type="NCBI Taxonomy" id="2126352"/>
    <lineage>
        <taxon>Bacteria</taxon>
        <taxon>Bacillati</taxon>
        <taxon>Bacillota</taxon>
        <taxon>Bacilli</taxon>
        <taxon>Bacillales</taxon>
        <taxon>Paenibacillaceae</taxon>
        <taxon>Brevibacillus</taxon>
    </lineage>
</organism>
<accession>A0A2P7UIE6</accession>
<dbReference type="EMBL" id="PXZM01000053">
    <property type="protein sequence ID" value="PSJ86792.1"/>
    <property type="molecule type" value="Genomic_DNA"/>
</dbReference>
<comment type="caution">
    <text evidence="2">The sequence shown here is derived from an EMBL/GenBank/DDBJ whole genome shotgun (WGS) entry which is preliminary data.</text>
</comment>
<dbReference type="InterPro" id="IPR056077">
    <property type="entry name" value="DUF7660"/>
</dbReference>
<evidence type="ECO:0000259" key="1">
    <source>
        <dbReference type="Pfam" id="PF24693"/>
    </source>
</evidence>
<proteinExistence type="predicted"/>
<evidence type="ECO:0000313" key="3">
    <source>
        <dbReference type="Proteomes" id="UP000240419"/>
    </source>
</evidence>
<protein>
    <recommendedName>
        <fullName evidence="1">DUF7660 domain-containing protein</fullName>
    </recommendedName>
</protein>
<keyword evidence="3" id="KW-1185">Reference proteome</keyword>
<dbReference type="AlphaFoldDB" id="A0A2P7UIE6"/>
<dbReference type="OrthoDB" id="1373771at2"/>
<dbReference type="Pfam" id="PF24693">
    <property type="entry name" value="DUF7660"/>
    <property type="match status" value="1"/>
</dbReference>
<feature type="domain" description="DUF7660" evidence="1">
    <location>
        <begin position="12"/>
        <end position="79"/>
    </location>
</feature>
<dbReference type="Proteomes" id="UP000240419">
    <property type="component" value="Unassembled WGS sequence"/>
</dbReference>